<comment type="similarity">
    <text evidence="2">Belongs to the transpeptidase family.</text>
</comment>
<evidence type="ECO:0000259" key="5">
    <source>
        <dbReference type="Pfam" id="PF00905"/>
    </source>
</evidence>
<keyword evidence="7" id="KW-0808">Transferase</keyword>
<evidence type="ECO:0000256" key="4">
    <source>
        <dbReference type="SAM" id="Phobius"/>
    </source>
</evidence>
<evidence type="ECO:0000256" key="3">
    <source>
        <dbReference type="ARBA" id="ARBA00023136"/>
    </source>
</evidence>
<accession>A0A0B4CYX3</accession>
<dbReference type="InterPro" id="IPR001460">
    <property type="entry name" value="PCN-bd_Tpept"/>
</dbReference>
<dbReference type="Gene3D" id="3.90.1310.10">
    <property type="entry name" value="Penicillin-binding protein 2a (Domain 2)"/>
    <property type="match status" value="1"/>
</dbReference>
<keyword evidence="4" id="KW-1133">Transmembrane helix</keyword>
<comment type="subcellular location">
    <subcellularLocation>
        <location evidence="1">Membrane</location>
    </subcellularLocation>
</comment>
<dbReference type="InterPro" id="IPR012338">
    <property type="entry name" value="Beta-lactam/transpept-like"/>
</dbReference>
<dbReference type="Proteomes" id="UP000031196">
    <property type="component" value="Unassembled WGS sequence"/>
</dbReference>
<sequence length="601" mass="64030">MAETTGKAGKSKAPNATKRLRLGLGIMLTLLLVVGGKLFLVQGLDVGGMAEAALNSRMTSAILPAERGSILDSRGTVLANSVIRYNIVVDQRVNTKTDSYKRLEPQADGHDKLVDVSRDQAISELASALGMDTNAVRDAVTGEKPYYIVAKEVKPDVEDRISKLQVPGIVAEGVSKRVYPNGAVAGGVVGFLQDGTTGQAGIEQTQDDQLKGKDGKRLFEIGADGLRIPVGLDELTPPQNGKNVKLTLNSDLQYFAQQAIQSQADKLSAEWGVIIVMDAKTGNLLALADTNAPDPNNPGLVAAKDRGVRSVTAAYEPGSVEKMMTAAAVIDEGLASPLDHFTIPPTYTVDGQTFSDAFTHGTEERTLAGIIGYSMNTGTVMAGQRLSKEQRYDWLKKFGIGEAPDIGLPATASGILTPPDQWDGRQQYTVLFGQGVSQSTLQTVRAYQSIANNGVMLQPRLIDSYISPDGTEEKVPAQPSRQVVSGNTAQQVQDILESAVTEGEIKDAGIDGYRVGAKTGTSESPCDDGKSGYCGYTASIVGMAPMDDPRFIVEVVLQRPKGSIYGITNGPVFRSVMSQTLRTYNVQPSTGEPARMPQYAK</sequence>
<dbReference type="SUPFAM" id="SSF56519">
    <property type="entry name" value="Penicillin binding protein dimerisation domain"/>
    <property type="match status" value="1"/>
</dbReference>
<dbReference type="Gene3D" id="3.40.710.10">
    <property type="entry name" value="DD-peptidase/beta-lactamase superfamily"/>
    <property type="match status" value="1"/>
</dbReference>
<evidence type="ECO:0000256" key="1">
    <source>
        <dbReference type="ARBA" id="ARBA00004370"/>
    </source>
</evidence>
<keyword evidence="4" id="KW-0812">Transmembrane</keyword>
<proteinExistence type="inferred from homology"/>
<dbReference type="EMBL" id="JWTB01000023">
    <property type="protein sequence ID" value="KIC66339.1"/>
    <property type="molecule type" value="Genomic_DNA"/>
</dbReference>
<dbReference type="GO" id="GO:0005886">
    <property type="term" value="C:plasma membrane"/>
    <property type="evidence" value="ECO:0007669"/>
    <property type="project" value="TreeGrafter"/>
</dbReference>
<feature type="domain" description="Penicillin-binding protein dimerisation" evidence="6">
    <location>
        <begin position="63"/>
        <end position="226"/>
    </location>
</feature>
<dbReference type="InterPro" id="IPR005311">
    <property type="entry name" value="PBP_dimer"/>
</dbReference>
<dbReference type="GO" id="GO:0071555">
    <property type="term" value="P:cell wall organization"/>
    <property type="evidence" value="ECO:0007669"/>
    <property type="project" value="TreeGrafter"/>
</dbReference>
<protein>
    <submittedName>
        <fullName evidence="7">Peptidoglycan glycosyltransferase</fullName>
    </submittedName>
</protein>
<feature type="transmembrane region" description="Helical" evidence="4">
    <location>
        <begin position="20"/>
        <end position="40"/>
    </location>
</feature>
<gene>
    <name evidence="7" type="ORF">RM50_12465</name>
</gene>
<dbReference type="Pfam" id="PF03717">
    <property type="entry name" value="PBP_dimer"/>
    <property type="match status" value="1"/>
</dbReference>
<comment type="caution">
    <text evidence="7">The sequence shown here is derived from an EMBL/GenBank/DDBJ whole genome shotgun (WGS) entry which is preliminary data.</text>
</comment>
<dbReference type="Pfam" id="PF00905">
    <property type="entry name" value="Transpeptidase"/>
    <property type="match status" value="1"/>
</dbReference>
<dbReference type="PANTHER" id="PTHR30627">
    <property type="entry name" value="PEPTIDOGLYCAN D,D-TRANSPEPTIDASE"/>
    <property type="match status" value="1"/>
</dbReference>
<dbReference type="PANTHER" id="PTHR30627:SF1">
    <property type="entry name" value="PEPTIDOGLYCAN D,D-TRANSPEPTIDASE FTSI"/>
    <property type="match status" value="1"/>
</dbReference>
<dbReference type="GO" id="GO:0016740">
    <property type="term" value="F:transferase activity"/>
    <property type="evidence" value="ECO:0007669"/>
    <property type="project" value="UniProtKB-KW"/>
</dbReference>
<keyword evidence="3 4" id="KW-0472">Membrane</keyword>
<dbReference type="GO" id="GO:0008658">
    <property type="term" value="F:penicillin binding"/>
    <property type="evidence" value="ECO:0007669"/>
    <property type="project" value="InterPro"/>
</dbReference>
<dbReference type="OrthoDB" id="9789078at2"/>
<feature type="domain" description="Penicillin-binding protein transpeptidase" evidence="5">
    <location>
        <begin position="272"/>
        <end position="577"/>
    </location>
</feature>
<name>A0A0B4CYX3_PSEPS</name>
<dbReference type="InterPro" id="IPR050515">
    <property type="entry name" value="Beta-lactam/transpept"/>
</dbReference>
<dbReference type="AlphaFoldDB" id="A0A0B4CYX3"/>
<dbReference type="Gene3D" id="3.30.450.330">
    <property type="match status" value="1"/>
</dbReference>
<organism evidence="7 8">
    <name type="scientific">Pseudarthrobacter phenanthrenivorans</name>
    <name type="common">Arthrobacter phenanthrenivorans</name>
    <dbReference type="NCBI Taxonomy" id="361575"/>
    <lineage>
        <taxon>Bacteria</taxon>
        <taxon>Bacillati</taxon>
        <taxon>Actinomycetota</taxon>
        <taxon>Actinomycetes</taxon>
        <taxon>Micrococcales</taxon>
        <taxon>Micrococcaceae</taxon>
        <taxon>Pseudarthrobacter</taxon>
    </lineage>
</organism>
<evidence type="ECO:0000313" key="8">
    <source>
        <dbReference type="Proteomes" id="UP000031196"/>
    </source>
</evidence>
<dbReference type="RefSeq" id="WP_043453075.1">
    <property type="nucleotide sequence ID" value="NZ_JWTB01000023.1"/>
</dbReference>
<reference evidence="7 8" key="1">
    <citation type="submission" date="2014-12" db="EMBL/GenBank/DDBJ databases">
        <title>Genome sequencing of Arthrobacter phenanthrenivorans SWC37.</title>
        <authorList>
            <person name="Tan P.W."/>
            <person name="Chan K.-G."/>
        </authorList>
    </citation>
    <scope>NUCLEOTIDE SEQUENCE [LARGE SCALE GENOMIC DNA]</scope>
    <source>
        <strain evidence="7 8">SWC37</strain>
    </source>
</reference>
<dbReference type="SUPFAM" id="SSF56601">
    <property type="entry name" value="beta-lactamase/transpeptidase-like"/>
    <property type="match status" value="1"/>
</dbReference>
<evidence type="ECO:0000259" key="6">
    <source>
        <dbReference type="Pfam" id="PF03717"/>
    </source>
</evidence>
<evidence type="ECO:0000313" key="7">
    <source>
        <dbReference type="EMBL" id="KIC66339.1"/>
    </source>
</evidence>
<evidence type="ECO:0000256" key="2">
    <source>
        <dbReference type="ARBA" id="ARBA00007171"/>
    </source>
</evidence>
<dbReference type="InterPro" id="IPR036138">
    <property type="entry name" value="PBP_dimer_sf"/>
</dbReference>